<comment type="caution">
    <text evidence="2">The sequence shown here is derived from an EMBL/GenBank/DDBJ whole genome shotgun (WGS) entry which is preliminary data.</text>
</comment>
<accession>A0A6A5H0N7</accession>
<dbReference type="GeneID" id="78774683"/>
<dbReference type="InterPro" id="IPR053222">
    <property type="entry name" value="Zygotic_Embryogenesis-Asso"/>
</dbReference>
<dbReference type="EMBL" id="WUAV01000003">
    <property type="protein sequence ID" value="KAF1760334.1"/>
    <property type="molecule type" value="Genomic_DNA"/>
</dbReference>
<protein>
    <recommendedName>
        <fullName evidence="1">Sdz-33 F-box domain-containing protein</fullName>
    </recommendedName>
</protein>
<dbReference type="Pfam" id="PF07735">
    <property type="entry name" value="FBA_2"/>
    <property type="match status" value="1"/>
</dbReference>
<feature type="domain" description="Sdz-33 F-box" evidence="1">
    <location>
        <begin position="172"/>
        <end position="234"/>
    </location>
</feature>
<organism evidence="2 3">
    <name type="scientific">Caenorhabditis remanei</name>
    <name type="common">Caenorhabditis vulgaris</name>
    <dbReference type="NCBI Taxonomy" id="31234"/>
    <lineage>
        <taxon>Eukaryota</taxon>
        <taxon>Metazoa</taxon>
        <taxon>Ecdysozoa</taxon>
        <taxon>Nematoda</taxon>
        <taxon>Chromadorea</taxon>
        <taxon>Rhabditida</taxon>
        <taxon>Rhabditina</taxon>
        <taxon>Rhabditomorpha</taxon>
        <taxon>Rhabditoidea</taxon>
        <taxon>Rhabditidae</taxon>
        <taxon>Peloderinae</taxon>
        <taxon>Caenorhabditis</taxon>
    </lineage>
</organism>
<dbReference type="RefSeq" id="XP_053586476.1">
    <property type="nucleotide sequence ID" value="XM_053726899.1"/>
</dbReference>
<evidence type="ECO:0000313" key="3">
    <source>
        <dbReference type="Proteomes" id="UP000483820"/>
    </source>
</evidence>
<dbReference type="AlphaFoldDB" id="A0A6A5H0N7"/>
<dbReference type="PANTHER" id="PTHR22899">
    <property type="entry name" value="CYCLIN-RELATED F-BOX FAMILY"/>
    <property type="match status" value="1"/>
</dbReference>
<dbReference type="Proteomes" id="UP000483820">
    <property type="component" value="Chromosome III"/>
</dbReference>
<dbReference type="PANTHER" id="PTHR22899:SF0">
    <property type="entry name" value="F-BOX ASSOCIATED DOMAIN-CONTAINING PROTEIN-RELATED"/>
    <property type="match status" value="1"/>
</dbReference>
<evidence type="ECO:0000313" key="2">
    <source>
        <dbReference type="EMBL" id="KAF1760334.1"/>
    </source>
</evidence>
<dbReference type="CTD" id="78774683"/>
<reference evidence="2 3" key="1">
    <citation type="submission" date="2019-12" db="EMBL/GenBank/DDBJ databases">
        <title>Chromosome-level assembly of the Caenorhabditis remanei genome.</title>
        <authorList>
            <person name="Teterina A.A."/>
            <person name="Willis J.H."/>
            <person name="Phillips P.C."/>
        </authorList>
    </citation>
    <scope>NUCLEOTIDE SEQUENCE [LARGE SCALE GENOMIC DNA]</scope>
    <source>
        <strain evidence="2 3">PX506</strain>
        <tissue evidence="2">Whole organism</tissue>
    </source>
</reference>
<sequence length="319" mass="37649">MFSLISNRSKTLTISANFKPENDLKVLYAREFTFELHLANRDGIEFSLYDRRLRNRSSGRLPIVDLSHFVFSTVQADQYRKIDELIEYKESKGWTARQYLLHFLDILHQPDVYFYYRDPSFSADSVSKTMKGVTVKRLCTYGEFEFEKTMKALNHPSEIWFDIDPFTSHESLSKCYIQNLDYLNLAKGFMVKLDDLLLMNCKNIGAYSRLREKHLNIYIRSWLQGQKEELEHVCLVGHRVYCGEVDPFNKEIVLKGLKYTTVPDDVERLFYCSVPDTDGKRMKTIEGGFDIKRKDGKLVTIVLKNDWPWFEMYVWPNDQ</sequence>
<proteinExistence type="predicted"/>
<dbReference type="KEGG" id="crq:GCK72_008583"/>
<gene>
    <name evidence="2" type="ORF">GCK72_008583</name>
</gene>
<dbReference type="InterPro" id="IPR012885">
    <property type="entry name" value="F-box_Sdz-33"/>
</dbReference>
<name>A0A6A5H0N7_CAERE</name>
<evidence type="ECO:0000259" key="1">
    <source>
        <dbReference type="Pfam" id="PF07735"/>
    </source>
</evidence>